<feature type="signal peptide" evidence="2">
    <location>
        <begin position="1"/>
        <end position="27"/>
    </location>
</feature>
<dbReference type="EMBL" id="SDMQ01000005">
    <property type="protein sequence ID" value="TBT85413.1"/>
    <property type="molecule type" value="Genomic_DNA"/>
</dbReference>
<dbReference type="Proteomes" id="UP000292373">
    <property type="component" value="Unassembled WGS sequence"/>
</dbReference>
<dbReference type="RefSeq" id="WP_131167754.1">
    <property type="nucleotide sequence ID" value="NZ_SDMQ01000005.1"/>
</dbReference>
<feature type="region of interest" description="Disordered" evidence="1">
    <location>
        <begin position="26"/>
        <end position="53"/>
    </location>
</feature>
<evidence type="ECO:0000313" key="4">
    <source>
        <dbReference type="Proteomes" id="UP000292373"/>
    </source>
</evidence>
<feature type="compositionally biased region" description="Low complexity" evidence="1">
    <location>
        <begin position="36"/>
        <end position="53"/>
    </location>
</feature>
<name>A0A4Q9KFR7_9ACTN</name>
<gene>
    <name evidence="3" type="ORF">ET989_06610</name>
</gene>
<keyword evidence="2" id="KW-0732">Signal</keyword>
<sequence>MNKAVIVPSLLSIALVMSGCVASPANTDTTTPQPGTASPVQATATPAATPTPAAVPETAEDWAEQVKQATSTKIVLITEDNDPNDLIGRPNGYTDAAVIYDKDASCSSLGTDCGATIEIWPSQADAQKRSNYIQGILKDTPAFGTEYHAVNGNALLRVTGKVKPSVAKGYQEAFEG</sequence>
<accession>A0A4Q9KFR7</accession>
<organism evidence="3 4">
    <name type="scientific">Propioniciclava sinopodophylli</name>
    <dbReference type="NCBI Taxonomy" id="1837344"/>
    <lineage>
        <taxon>Bacteria</taxon>
        <taxon>Bacillati</taxon>
        <taxon>Actinomycetota</taxon>
        <taxon>Actinomycetes</taxon>
        <taxon>Propionibacteriales</taxon>
        <taxon>Propionibacteriaceae</taxon>
        <taxon>Propioniciclava</taxon>
    </lineage>
</organism>
<protein>
    <recommendedName>
        <fullName evidence="5">DUF3558 domain-containing protein</fullName>
    </recommendedName>
</protein>
<comment type="caution">
    <text evidence="3">The sequence shown here is derived from an EMBL/GenBank/DDBJ whole genome shotgun (WGS) entry which is preliminary data.</text>
</comment>
<dbReference type="OrthoDB" id="3629459at2"/>
<dbReference type="AlphaFoldDB" id="A0A4Q9KFR7"/>
<feature type="compositionally biased region" description="Polar residues" evidence="1">
    <location>
        <begin position="26"/>
        <end position="35"/>
    </location>
</feature>
<dbReference type="PROSITE" id="PS51257">
    <property type="entry name" value="PROKAR_LIPOPROTEIN"/>
    <property type="match status" value="1"/>
</dbReference>
<evidence type="ECO:0008006" key="5">
    <source>
        <dbReference type="Google" id="ProtNLM"/>
    </source>
</evidence>
<evidence type="ECO:0000256" key="2">
    <source>
        <dbReference type="SAM" id="SignalP"/>
    </source>
</evidence>
<evidence type="ECO:0000313" key="3">
    <source>
        <dbReference type="EMBL" id="TBT85413.1"/>
    </source>
</evidence>
<keyword evidence="4" id="KW-1185">Reference proteome</keyword>
<reference evidence="3 4" key="1">
    <citation type="submission" date="2019-01" db="EMBL/GenBank/DDBJ databases">
        <title>Lactibacter flavus gen. nov., sp. nov., a novel bacterium of the family Propionibacteriaceae isolated from raw milk and dairy products.</title>
        <authorList>
            <person name="Huptas C."/>
            <person name="Wenning M."/>
            <person name="Breitenwieser F."/>
            <person name="Doll E."/>
            <person name="Von Neubeck M."/>
            <person name="Busse H.-J."/>
            <person name="Scherer S."/>
        </authorList>
    </citation>
    <scope>NUCLEOTIDE SEQUENCE [LARGE SCALE GENOMIC DNA]</scope>
    <source>
        <strain evidence="3 4">KCTC 33808</strain>
    </source>
</reference>
<feature type="chain" id="PRO_5038764795" description="DUF3558 domain-containing protein" evidence="2">
    <location>
        <begin position="28"/>
        <end position="176"/>
    </location>
</feature>
<evidence type="ECO:0000256" key="1">
    <source>
        <dbReference type="SAM" id="MobiDB-lite"/>
    </source>
</evidence>
<proteinExistence type="predicted"/>